<feature type="domain" description="VPS13-like middle region" evidence="1">
    <location>
        <begin position="16"/>
        <end position="145"/>
    </location>
</feature>
<proteinExistence type="predicted"/>
<dbReference type="Proteomes" id="UP000646548">
    <property type="component" value="Unassembled WGS sequence"/>
</dbReference>
<protein>
    <submittedName>
        <fullName evidence="2">Vacuolar protein sorting-associated protein 13C</fullName>
    </submittedName>
</protein>
<dbReference type="AlphaFoldDB" id="A0A834F392"/>
<evidence type="ECO:0000313" key="3">
    <source>
        <dbReference type="Proteomes" id="UP000646548"/>
    </source>
</evidence>
<gene>
    <name evidence="2" type="ORF">FQA47_001817</name>
</gene>
<sequence>METKTHPNGPLLGSVRVEEIIIKISPVILNTVMTITAAMTAKPRVAQGQDLKPAVTDLWAARNIYNCDFWFLGVEHATEMTESFRELDASKDGESFTAHVKTIQVTLESGLGHQTVPLLLAESSFNGLARNWSSLLHLKADMTLE</sequence>
<feature type="non-terminal residue" evidence="2">
    <location>
        <position position="145"/>
    </location>
</feature>
<evidence type="ECO:0000259" key="1">
    <source>
        <dbReference type="Pfam" id="PF25033"/>
    </source>
</evidence>
<dbReference type="Pfam" id="PF25033">
    <property type="entry name" value="VPS13_M"/>
    <property type="match status" value="1"/>
</dbReference>
<dbReference type="InterPro" id="IPR056747">
    <property type="entry name" value="VPS13-like_M"/>
</dbReference>
<accession>A0A834F392</accession>
<name>A0A834F392_ORYME</name>
<evidence type="ECO:0000313" key="2">
    <source>
        <dbReference type="EMBL" id="KAF6719579.1"/>
    </source>
</evidence>
<comment type="caution">
    <text evidence="2">The sequence shown here is derived from an EMBL/GenBank/DDBJ whole genome shotgun (WGS) entry which is preliminary data.</text>
</comment>
<dbReference type="EMBL" id="WKFB01000588">
    <property type="protein sequence ID" value="KAF6719579.1"/>
    <property type="molecule type" value="Genomic_DNA"/>
</dbReference>
<organism evidence="2 3">
    <name type="scientific">Oryzias melastigma</name>
    <name type="common">Marine medaka</name>
    <dbReference type="NCBI Taxonomy" id="30732"/>
    <lineage>
        <taxon>Eukaryota</taxon>
        <taxon>Metazoa</taxon>
        <taxon>Chordata</taxon>
        <taxon>Craniata</taxon>
        <taxon>Vertebrata</taxon>
        <taxon>Euteleostomi</taxon>
        <taxon>Actinopterygii</taxon>
        <taxon>Neopterygii</taxon>
        <taxon>Teleostei</taxon>
        <taxon>Neoteleostei</taxon>
        <taxon>Acanthomorphata</taxon>
        <taxon>Ovalentaria</taxon>
        <taxon>Atherinomorphae</taxon>
        <taxon>Beloniformes</taxon>
        <taxon>Adrianichthyidae</taxon>
        <taxon>Oryziinae</taxon>
        <taxon>Oryzias</taxon>
    </lineage>
</organism>
<reference evidence="2" key="1">
    <citation type="journal article" name="BMC Genomics">
        <title>Long-read sequencing and de novo genome assembly of marine medaka (Oryzias melastigma).</title>
        <authorList>
            <person name="Liang P."/>
            <person name="Saqib H.S.A."/>
            <person name="Ni X."/>
            <person name="Shen Y."/>
        </authorList>
    </citation>
    <scope>NUCLEOTIDE SEQUENCE</scope>
    <source>
        <strain evidence="2">Bigg-433</strain>
    </source>
</reference>